<reference evidence="2" key="1">
    <citation type="submission" date="2021-01" db="EMBL/GenBank/DDBJ databases">
        <authorList>
            <person name="Corre E."/>
            <person name="Pelletier E."/>
            <person name="Niang G."/>
            <person name="Scheremetjew M."/>
            <person name="Finn R."/>
            <person name="Kale V."/>
            <person name="Holt S."/>
            <person name="Cochrane G."/>
            <person name="Meng A."/>
            <person name="Brown T."/>
            <person name="Cohen L."/>
        </authorList>
    </citation>
    <scope>NUCLEOTIDE SEQUENCE</scope>
    <source>
        <strain evidence="2">CCMP3105</strain>
    </source>
</reference>
<feature type="region of interest" description="Disordered" evidence="1">
    <location>
        <begin position="46"/>
        <end position="101"/>
    </location>
</feature>
<evidence type="ECO:0000256" key="1">
    <source>
        <dbReference type="SAM" id="MobiDB-lite"/>
    </source>
</evidence>
<evidence type="ECO:0000313" key="2">
    <source>
        <dbReference type="EMBL" id="CAE4669056.1"/>
    </source>
</evidence>
<proteinExistence type="predicted"/>
<dbReference type="EMBL" id="HBNR01090221">
    <property type="protein sequence ID" value="CAE4669056.1"/>
    <property type="molecule type" value="Transcribed_RNA"/>
</dbReference>
<feature type="compositionally biased region" description="Low complexity" evidence="1">
    <location>
        <begin position="59"/>
        <end position="75"/>
    </location>
</feature>
<accession>A0A7S4T8N5</accession>
<sequence>MGRCRTRLVGRSPAGGPACPWDPAGGARAAGWAASCTAWRAAADIGKPPSQRAEGRGAGAAAAAQPAPQAATGREAAGKRRRAAESSLAIARGPLRTALWA</sequence>
<protein>
    <submittedName>
        <fullName evidence="2">Uncharacterized protein</fullName>
    </submittedName>
</protein>
<organism evidence="2">
    <name type="scientific">Alexandrium monilatum</name>
    <dbReference type="NCBI Taxonomy" id="311494"/>
    <lineage>
        <taxon>Eukaryota</taxon>
        <taxon>Sar</taxon>
        <taxon>Alveolata</taxon>
        <taxon>Dinophyceae</taxon>
        <taxon>Gonyaulacales</taxon>
        <taxon>Pyrocystaceae</taxon>
        <taxon>Alexandrium</taxon>
    </lineage>
</organism>
<dbReference type="AlphaFoldDB" id="A0A7S4T8N5"/>
<gene>
    <name evidence="2" type="ORF">AMON00008_LOCUS64745</name>
</gene>
<name>A0A7S4T8N5_9DINO</name>